<dbReference type="EMBL" id="BSXS01011441">
    <property type="protein sequence ID" value="GMF00509.1"/>
    <property type="molecule type" value="Genomic_DNA"/>
</dbReference>
<organism evidence="1 2">
    <name type="scientific">Ambrosiozyma monospora</name>
    <name type="common">Yeast</name>
    <name type="synonym">Endomycopsis monosporus</name>
    <dbReference type="NCBI Taxonomy" id="43982"/>
    <lineage>
        <taxon>Eukaryota</taxon>
        <taxon>Fungi</taxon>
        <taxon>Dikarya</taxon>
        <taxon>Ascomycota</taxon>
        <taxon>Saccharomycotina</taxon>
        <taxon>Pichiomycetes</taxon>
        <taxon>Pichiales</taxon>
        <taxon>Pichiaceae</taxon>
        <taxon>Ambrosiozyma</taxon>
    </lineage>
</organism>
<protein>
    <submittedName>
        <fullName evidence="1">Unnamed protein product</fullName>
    </submittedName>
</protein>
<reference evidence="1" key="1">
    <citation type="submission" date="2023-04" db="EMBL/GenBank/DDBJ databases">
        <title>Ambrosiozyma monospora NBRC 10751.</title>
        <authorList>
            <person name="Ichikawa N."/>
            <person name="Sato H."/>
            <person name="Tonouchi N."/>
        </authorList>
    </citation>
    <scope>NUCLEOTIDE SEQUENCE</scope>
    <source>
        <strain evidence="1">NBRC 10751</strain>
    </source>
</reference>
<proteinExistence type="predicted"/>
<keyword evidence="2" id="KW-1185">Reference proteome</keyword>
<dbReference type="Proteomes" id="UP001165064">
    <property type="component" value="Unassembled WGS sequence"/>
</dbReference>
<evidence type="ECO:0000313" key="2">
    <source>
        <dbReference type="Proteomes" id="UP001165064"/>
    </source>
</evidence>
<accession>A0ACB5U2U7</accession>
<name>A0ACB5U2U7_AMBMO</name>
<evidence type="ECO:0000313" key="1">
    <source>
        <dbReference type="EMBL" id="GMF00509.1"/>
    </source>
</evidence>
<gene>
    <name evidence="1" type="ORF">Amon02_001102100</name>
</gene>
<comment type="caution">
    <text evidence="1">The sequence shown here is derived from an EMBL/GenBank/DDBJ whole genome shotgun (WGS) entry which is preliminary data.</text>
</comment>
<sequence length="208" mass="21275">MFLKRLKNQLPSPRLQLDLLTAPVPGKDTTTKAPTTTTTAAPTTTTSTTTTKPTPPTAQTQTKAASSPSPTSETPITPSTSIKAPKPTKPTTLAPPAQLTSSGSSGSISRNTQSQSQSHSHKSLTHRSSIHSDMATPTRSYSHTQAPGTPVTLDPKASAGGSSSPLAPILASSDAVLSSSEPLAQVTGNGNGNTTIKSTQPVAEDEPE</sequence>